<dbReference type="AlphaFoldDB" id="A0A0A9ATJ8"/>
<name>A0A0A9ATJ8_ARUDO</name>
<organism evidence="1">
    <name type="scientific">Arundo donax</name>
    <name type="common">Giant reed</name>
    <name type="synonym">Donax arundinaceus</name>
    <dbReference type="NCBI Taxonomy" id="35708"/>
    <lineage>
        <taxon>Eukaryota</taxon>
        <taxon>Viridiplantae</taxon>
        <taxon>Streptophyta</taxon>
        <taxon>Embryophyta</taxon>
        <taxon>Tracheophyta</taxon>
        <taxon>Spermatophyta</taxon>
        <taxon>Magnoliopsida</taxon>
        <taxon>Liliopsida</taxon>
        <taxon>Poales</taxon>
        <taxon>Poaceae</taxon>
        <taxon>PACMAD clade</taxon>
        <taxon>Arundinoideae</taxon>
        <taxon>Arundineae</taxon>
        <taxon>Arundo</taxon>
    </lineage>
</organism>
<protein>
    <submittedName>
        <fullName evidence="1">Uncharacterized protein</fullName>
    </submittedName>
</protein>
<sequence length="125" mass="13760">MMSSTSWATSLTWSNQASNALSLAFWVLTWPMKACRIESSPSICFMLCSKSVKTGAASTTSVVILSSAPSPRVRAIFLRTTNRESAMFAFTLSHIYSERRFTSSSAIIRKESIPQTDRQSHALAS</sequence>
<accession>A0A0A9ATJ8</accession>
<evidence type="ECO:0000313" key="1">
    <source>
        <dbReference type="EMBL" id="JAD53173.1"/>
    </source>
</evidence>
<reference evidence="1" key="1">
    <citation type="submission" date="2014-09" db="EMBL/GenBank/DDBJ databases">
        <authorList>
            <person name="Magalhaes I.L.F."/>
            <person name="Oliveira U."/>
            <person name="Santos F.R."/>
            <person name="Vidigal T.H.D.A."/>
            <person name="Brescovit A.D."/>
            <person name="Santos A.J."/>
        </authorList>
    </citation>
    <scope>NUCLEOTIDE SEQUENCE</scope>
    <source>
        <tissue evidence="1">Shoot tissue taken approximately 20 cm above the soil surface</tissue>
    </source>
</reference>
<reference evidence="1" key="2">
    <citation type="journal article" date="2015" name="Data Brief">
        <title>Shoot transcriptome of the giant reed, Arundo donax.</title>
        <authorList>
            <person name="Barrero R.A."/>
            <person name="Guerrero F.D."/>
            <person name="Moolhuijzen P."/>
            <person name="Goolsby J.A."/>
            <person name="Tidwell J."/>
            <person name="Bellgard S.E."/>
            <person name="Bellgard M.I."/>
        </authorList>
    </citation>
    <scope>NUCLEOTIDE SEQUENCE</scope>
    <source>
        <tissue evidence="1">Shoot tissue taken approximately 20 cm above the soil surface</tissue>
    </source>
</reference>
<dbReference type="EMBL" id="GBRH01244722">
    <property type="protein sequence ID" value="JAD53173.1"/>
    <property type="molecule type" value="Transcribed_RNA"/>
</dbReference>
<proteinExistence type="predicted"/>